<evidence type="ECO:0000256" key="22">
    <source>
        <dbReference type="ARBA" id="ARBA00049513"/>
    </source>
</evidence>
<comment type="catalytic activity">
    <reaction evidence="21">
        <text>a 5,6-dihydrouridine in mRNA + NADP(+) = a uridine in mRNA + NADPH + H(+)</text>
        <dbReference type="Rhea" id="RHEA:69855"/>
        <dbReference type="Rhea" id="RHEA-COMP:14658"/>
        <dbReference type="Rhea" id="RHEA-COMP:17789"/>
        <dbReference type="ChEBI" id="CHEBI:15378"/>
        <dbReference type="ChEBI" id="CHEBI:57783"/>
        <dbReference type="ChEBI" id="CHEBI:58349"/>
        <dbReference type="ChEBI" id="CHEBI:65315"/>
        <dbReference type="ChEBI" id="CHEBI:74443"/>
    </reaction>
    <physiologicalReaction direction="right-to-left" evidence="21">
        <dbReference type="Rhea" id="RHEA:69857"/>
    </physiologicalReaction>
</comment>
<dbReference type="Pfam" id="PF04130">
    <property type="entry name" value="GCP_C_terminal"/>
    <property type="match status" value="1"/>
</dbReference>
<evidence type="ECO:0000256" key="19">
    <source>
        <dbReference type="ARBA" id="ARBA00048266"/>
    </source>
</evidence>
<evidence type="ECO:0000256" key="5">
    <source>
        <dbReference type="ARBA" id="ARBA00022630"/>
    </source>
</evidence>
<evidence type="ECO:0000259" key="27">
    <source>
        <dbReference type="PROSITE" id="PS50103"/>
    </source>
</evidence>
<dbReference type="STRING" id="32264.T1KD27"/>
<name>T1KD27_TETUR</name>
<dbReference type="PROSITE" id="PS01136">
    <property type="entry name" value="UPF0034"/>
    <property type="match status" value="1"/>
</dbReference>
<keyword evidence="8 24" id="KW-0819">tRNA processing</keyword>
<keyword evidence="25" id="KW-0175">Coiled coil</keyword>
<evidence type="ECO:0000256" key="15">
    <source>
        <dbReference type="ARBA" id="ARBA00023002"/>
    </source>
</evidence>
<dbReference type="PANTHER" id="PTHR45846:SF1">
    <property type="entry name" value="TRNA-DIHYDROURIDINE(47) SYNTHASE [NAD(P)(+)]-LIKE"/>
    <property type="match status" value="1"/>
</dbReference>
<dbReference type="SUPFAM" id="SSF51395">
    <property type="entry name" value="FMN-linked oxidoreductases"/>
    <property type="match status" value="1"/>
</dbReference>
<evidence type="ECO:0000256" key="8">
    <source>
        <dbReference type="ARBA" id="ARBA00022694"/>
    </source>
</evidence>
<feature type="zinc finger region" description="C3H1-type" evidence="23">
    <location>
        <begin position="731"/>
        <end position="761"/>
    </location>
</feature>
<evidence type="ECO:0000256" key="24">
    <source>
        <dbReference type="RuleBase" id="RU291113"/>
    </source>
</evidence>
<comment type="similarity">
    <text evidence="24">Belongs to the dus family. Dus3 subfamily.</text>
</comment>
<dbReference type="HOGENOM" id="CLU_271949_0_0_1"/>
<dbReference type="eggNOG" id="KOG2333">
    <property type="taxonomic scope" value="Eukaryota"/>
</dbReference>
<keyword evidence="12 23" id="KW-0863">Zinc-finger</keyword>
<evidence type="ECO:0000256" key="20">
    <source>
        <dbReference type="ARBA" id="ARBA00048342"/>
    </source>
</evidence>
<feature type="region of interest" description="Disordered" evidence="26">
    <location>
        <begin position="639"/>
        <end position="684"/>
    </location>
</feature>
<feature type="compositionally biased region" description="Basic residues" evidence="26">
    <location>
        <begin position="662"/>
        <end position="678"/>
    </location>
</feature>
<keyword evidence="9" id="KW-0493">Microtubule</keyword>
<dbReference type="Proteomes" id="UP000015104">
    <property type="component" value="Unassembled WGS sequence"/>
</dbReference>
<comment type="cofactor">
    <cofactor evidence="1 24">
        <name>FMN</name>
        <dbReference type="ChEBI" id="CHEBI:58210"/>
    </cofactor>
</comment>
<keyword evidence="13 23" id="KW-0862">Zinc</keyword>
<dbReference type="InterPro" id="IPR040457">
    <property type="entry name" value="GCP_C"/>
</dbReference>
<dbReference type="Pfam" id="PF17681">
    <property type="entry name" value="GCP_N_terminal"/>
    <property type="match status" value="1"/>
</dbReference>
<dbReference type="GO" id="GO:0050660">
    <property type="term" value="F:flavin adenine dinucleotide binding"/>
    <property type="evidence" value="ECO:0007669"/>
    <property type="project" value="UniProtKB-UniRule"/>
</dbReference>
<dbReference type="Pfam" id="PF01207">
    <property type="entry name" value="Dus"/>
    <property type="match status" value="1"/>
</dbReference>
<comment type="catalytic activity">
    <reaction evidence="22">
        <text>5,6-dihydrouridine(47) in tRNA + NADP(+) = uridine(47) in tRNA + NADPH + H(+)</text>
        <dbReference type="Rhea" id="RHEA:53360"/>
        <dbReference type="Rhea" id="RHEA-COMP:13539"/>
        <dbReference type="Rhea" id="RHEA-COMP:13540"/>
        <dbReference type="ChEBI" id="CHEBI:15378"/>
        <dbReference type="ChEBI" id="CHEBI:57783"/>
        <dbReference type="ChEBI" id="CHEBI:58349"/>
        <dbReference type="ChEBI" id="CHEBI:65315"/>
        <dbReference type="ChEBI" id="CHEBI:74443"/>
        <dbReference type="EC" id="1.3.1.89"/>
    </reaction>
    <physiologicalReaction direction="right-to-left" evidence="22">
        <dbReference type="Rhea" id="RHEA:53362"/>
    </physiologicalReaction>
</comment>
<evidence type="ECO:0000256" key="16">
    <source>
        <dbReference type="ARBA" id="ARBA00023027"/>
    </source>
</evidence>
<feature type="domain" description="C3H1-type" evidence="27">
    <location>
        <begin position="731"/>
        <end position="761"/>
    </location>
</feature>
<reference evidence="28" key="2">
    <citation type="submission" date="2015-06" db="UniProtKB">
        <authorList>
            <consortium name="EnsemblMetazoa"/>
        </authorList>
    </citation>
    <scope>IDENTIFICATION</scope>
</reference>
<evidence type="ECO:0000256" key="3">
    <source>
        <dbReference type="ARBA" id="ARBA00010337"/>
    </source>
</evidence>
<evidence type="ECO:0000256" key="9">
    <source>
        <dbReference type="ARBA" id="ARBA00022701"/>
    </source>
</evidence>
<comment type="catalytic activity">
    <reaction evidence="20">
        <text>a 5,6-dihydrouridine in mRNA + NAD(+) = a uridine in mRNA + NADH + H(+)</text>
        <dbReference type="Rhea" id="RHEA:69851"/>
        <dbReference type="Rhea" id="RHEA-COMP:14658"/>
        <dbReference type="Rhea" id="RHEA-COMP:17789"/>
        <dbReference type="ChEBI" id="CHEBI:15378"/>
        <dbReference type="ChEBI" id="CHEBI:57540"/>
        <dbReference type="ChEBI" id="CHEBI:57945"/>
        <dbReference type="ChEBI" id="CHEBI:65315"/>
        <dbReference type="ChEBI" id="CHEBI:74443"/>
    </reaction>
    <physiologicalReaction direction="right-to-left" evidence="20">
        <dbReference type="Rhea" id="RHEA:69853"/>
    </physiologicalReaction>
</comment>
<dbReference type="EMBL" id="CAEY01002009">
    <property type="status" value="NOT_ANNOTATED_CDS"/>
    <property type="molecule type" value="Genomic_DNA"/>
</dbReference>
<keyword evidence="4" id="KW-0963">Cytoplasm</keyword>
<keyword evidence="6 24" id="KW-0288">FMN</keyword>
<dbReference type="PANTHER" id="PTHR45846">
    <property type="entry name" value="TRNA-DIHYDROURIDINE(47) SYNTHASE [NAD(P)(+)]-LIKE"/>
    <property type="match status" value="1"/>
</dbReference>
<dbReference type="GO" id="GO:0102265">
    <property type="term" value="F:tRNA-dihydrouridine47 synthase activity"/>
    <property type="evidence" value="ECO:0007669"/>
    <property type="project" value="UniProtKB-EC"/>
</dbReference>
<evidence type="ECO:0000313" key="28">
    <source>
        <dbReference type="EnsemblMetazoa" id="tetur09g01450.1"/>
    </source>
</evidence>
<proteinExistence type="inferred from homology"/>
<dbReference type="GO" id="GO:0003723">
    <property type="term" value="F:RNA binding"/>
    <property type="evidence" value="ECO:0007669"/>
    <property type="project" value="TreeGrafter"/>
</dbReference>
<dbReference type="AlphaFoldDB" id="T1KD27"/>
<feature type="compositionally biased region" description="Acidic residues" evidence="26">
    <location>
        <begin position="639"/>
        <end position="656"/>
    </location>
</feature>
<organism evidence="28 29">
    <name type="scientific">Tetranychus urticae</name>
    <name type="common">Two-spotted spider mite</name>
    <dbReference type="NCBI Taxonomy" id="32264"/>
    <lineage>
        <taxon>Eukaryota</taxon>
        <taxon>Metazoa</taxon>
        <taxon>Ecdysozoa</taxon>
        <taxon>Arthropoda</taxon>
        <taxon>Chelicerata</taxon>
        <taxon>Arachnida</taxon>
        <taxon>Acari</taxon>
        <taxon>Acariformes</taxon>
        <taxon>Trombidiformes</taxon>
        <taxon>Prostigmata</taxon>
        <taxon>Eleutherengona</taxon>
        <taxon>Raphignathae</taxon>
        <taxon>Tetranychoidea</taxon>
        <taxon>Tetranychidae</taxon>
        <taxon>Tetranychus</taxon>
    </lineage>
</organism>
<dbReference type="Gene3D" id="1.20.120.1900">
    <property type="entry name" value="Gamma-tubulin complex, C-terminal domain"/>
    <property type="match status" value="1"/>
</dbReference>
<keyword evidence="5 24" id="KW-0285">Flavoprotein</keyword>
<evidence type="ECO:0000256" key="6">
    <source>
        <dbReference type="ARBA" id="ARBA00022643"/>
    </source>
</evidence>
<dbReference type="FunFam" id="3.20.20.70:FF:000067">
    <property type="entry name" value="tRNA-dihydrouridine(47) synthase [NAD(P)(+)]"/>
    <property type="match status" value="1"/>
</dbReference>
<dbReference type="Gene3D" id="3.20.20.70">
    <property type="entry name" value="Aldolase class I"/>
    <property type="match status" value="1"/>
</dbReference>
<evidence type="ECO:0000256" key="7">
    <source>
        <dbReference type="ARBA" id="ARBA00022664"/>
    </source>
</evidence>
<accession>T1KD27</accession>
<evidence type="ECO:0000256" key="13">
    <source>
        <dbReference type="ARBA" id="ARBA00022833"/>
    </source>
</evidence>
<dbReference type="GO" id="GO:0008270">
    <property type="term" value="F:zinc ion binding"/>
    <property type="evidence" value="ECO:0007669"/>
    <property type="project" value="UniProtKB-KW"/>
</dbReference>
<dbReference type="InterPro" id="IPR013785">
    <property type="entry name" value="Aldolase_TIM"/>
</dbReference>
<evidence type="ECO:0000256" key="25">
    <source>
        <dbReference type="SAM" id="Coils"/>
    </source>
</evidence>
<dbReference type="eggNOG" id="KOG2065">
    <property type="taxonomic scope" value="Eukaryota"/>
</dbReference>
<evidence type="ECO:0000256" key="11">
    <source>
        <dbReference type="ARBA" id="ARBA00022737"/>
    </source>
</evidence>
<keyword evidence="11" id="KW-0677">Repeat</keyword>
<dbReference type="GO" id="GO:0005874">
    <property type="term" value="C:microtubule"/>
    <property type="evidence" value="ECO:0007669"/>
    <property type="project" value="UniProtKB-KW"/>
</dbReference>
<keyword evidence="15 24" id="KW-0560">Oxidoreductase</keyword>
<keyword evidence="7" id="KW-0507">mRNA processing</keyword>
<protein>
    <recommendedName>
        <fullName evidence="24">tRNA-dihydrouridine(47) synthase [NAD(P)(+)]</fullName>
        <ecNumber evidence="24">1.3.1.-</ecNumber>
    </recommendedName>
    <alternativeName>
        <fullName evidence="24">tRNA-dihydrouridine synthase 3</fullName>
    </alternativeName>
</protein>
<comment type="subcellular location">
    <subcellularLocation>
        <location evidence="2">Cytoplasm</location>
        <location evidence="2">Cytoskeleton</location>
    </subcellularLocation>
</comment>
<comment type="similarity">
    <text evidence="3">Belongs to the TUBGCP family.</text>
</comment>
<reference evidence="29" key="1">
    <citation type="submission" date="2011-08" db="EMBL/GenBank/DDBJ databases">
        <authorList>
            <person name="Rombauts S."/>
        </authorList>
    </citation>
    <scope>NUCLEOTIDE SEQUENCE</scope>
    <source>
        <strain evidence="29">London</strain>
    </source>
</reference>
<evidence type="ECO:0000256" key="4">
    <source>
        <dbReference type="ARBA" id="ARBA00022490"/>
    </source>
</evidence>
<dbReference type="InterPro" id="IPR042241">
    <property type="entry name" value="GCP_C_sf"/>
</dbReference>
<dbReference type="PROSITE" id="PS50103">
    <property type="entry name" value="ZF_C3H1"/>
    <property type="match status" value="1"/>
</dbReference>
<dbReference type="InterPro" id="IPR018517">
    <property type="entry name" value="tRNA_hU_synthase_CS"/>
</dbReference>
<evidence type="ECO:0000256" key="17">
    <source>
        <dbReference type="ARBA" id="ARBA00023212"/>
    </source>
</evidence>
<evidence type="ECO:0000256" key="2">
    <source>
        <dbReference type="ARBA" id="ARBA00004245"/>
    </source>
</evidence>
<dbReference type="GO" id="GO:0006397">
    <property type="term" value="P:mRNA processing"/>
    <property type="evidence" value="ECO:0007669"/>
    <property type="project" value="UniProtKB-KW"/>
</dbReference>
<dbReference type="EC" id="1.3.1.-" evidence="24"/>
<keyword evidence="10 23" id="KW-0479">Metal-binding</keyword>
<dbReference type="GO" id="GO:0106414">
    <property type="term" value="F:mRNA dihydrouridine synthase activity"/>
    <property type="evidence" value="ECO:0007669"/>
    <property type="project" value="RHEA"/>
</dbReference>
<feature type="coiled-coil region" evidence="25">
    <location>
        <begin position="507"/>
        <end position="534"/>
    </location>
</feature>
<keyword evidence="14" id="KW-0521">NADP</keyword>
<dbReference type="InterPro" id="IPR041470">
    <property type="entry name" value="GCP_N"/>
</dbReference>
<evidence type="ECO:0000256" key="23">
    <source>
        <dbReference type="PROSITE-ProRule" id="PRU00723"/>
    </source>
</evidence>
<evidence type="ECO:0000256" key="1">
    <source>
        <dbReference type="ARBA" id="ARBA00001917"/>
    </source>
</evidence>
<comment type="catalytic activity">
    <reaction evidence="19">
        <text>5,6-dihydrouridine(47) in tRNA + NAD(+) = uridine(47) in tRNA + NADH + H(+)</text>
        <dbReference type="Rhea" id="RHEA:53364"/>
        <dbReference type="Rhea" id="RHEA-COMP:13539"/>
        <dbReference type="Rhea" id="RHEA-COMP:13540"/>
        <dbReference type="ChEBI" id="CHEBI:15378"/>
        <dbReference type="ChEBI" id="CHEBI:57540"/>
        <dbReference type="ChEBI" id="CHEBI:57945"/>
        <dbReference type="ChEBI" id="CHEBI:65315"/>
        <dbReference type="ChEBI" id="CHEBI:74443"/>
        <dbReference type="EC" id="1.3.1.89"/>
    </reaction>
    <physiologicalReaction direction="right-to-left" evidence="19">
        <dbReference type="Rhea" id="RHEA:53366"/>
    </physiologicalReaction>
</comment>
<evidence type="ECO:0000256" key="12">
    <source>
        <dbReference type="ARBA" id="ARBA00022771"/>
    </source>
</evidence>
<dbReference type="EnsemblMetazoa" id="tetur09g01450.1">
    <property type="protein sequence ID" value="tetur09g01450.1"/>
    <property type="gene ID" value="tetur09g01450"/>
</dbReference>
<evidence type="ECO:0000256" key="10">
    <source>
        <dbReference type="ARBA" id="ARBA00022723"/>
    </source>
</evidence>
<dbReference type="InterPro" id="IPR035587">
    <property type="entry name" value="DUS-like_FMN-bd"/>
</dbReference>
<keyword evidence="17" id="KW-0206">Cytoskeleton</keyword>
<dbReference type="Gene3D" id="4.10.1000.10">
    <property type="entry name" value="Zinc finger, CCCH-type"/>
    <property type="match status" value="1"/>
</dbReference>
<evidence type="ECO:0000256" key="26">
    <source>
        <dbReference type="SAM" id="MobiDB-lite"/>
    </source>
</evidence>
<comment type="function">
    <text evidence="18">Catalyzes the synthesis of dihydrouridine, a modified base, in various RNAs, such as tRNAs, mRNAs and some long non-coding RNAs (lncRNAs). Mainly modifies the uridine in position 47 (U47) in the D-loop of most cytoplasmic tRNAs. Also able to mediate the formation of dihydrouridine in some mRNAs, thereby regulating their translation.</text>
</comment>
<dbReference type="GO" id="GO:0043015">
    <property type="term" value="F:gamma-tubulin binding"/>
    <property type="evidence" value="ECO:0007669"/>
    <property type="project" value="InterPro"/>
</dbReference>
<dbReference type="CDD" id="cd02801">
    <property type="entry name" value="DUS_like_FMN"/>
    <property type="match status" value="1"/>
</dbReference>
<evidence type="ECO:0000256" key="18">
    <source>
        <dbReference type="ARBA" id="ARBA00045365"/>
    </source>
</evidence>
<dbReference type="InterPro" id="IPR000571">
    <property type="entry name" value="Znf_CCCH"/>
</dbReference>
<keyword evidence="29" id="KW-1185">Reference proteome</keyword>
<keyword evidence="16" id="KW-0520">NAD</keyword>
<evidence type="ECO:0000256" key="21">
    <source>
        <dbReference type="ARBA" id="ARBA00049447"/>
    </source>
</evidence>
<sequence>MLPKIPFEELIHALEGADSIFKAYPDLIKCYFHPAQVDQIHNLLKLCELNSKINQLISVDNFEKCVYKRCLFVSFKEAIRLYKMDIRNLEMELHDQSSSLSAFLSLKRFYPVIEDMLQLVENTKKANPMETLDQIYKKCSSSHPFTRQVFEKIFKVASKPLFDDIWCWIFYGHLVNQGKNKFFIEQDDNGEIVLSGSLIPSFLSQNVCSKIYFCGKVVQSFNARGDTLPQIFDDKRAHLLKQYQAIVEKPILEKLDFESLVEEIRTICAKVSMDRVVSEENLWMYLKLIKDFVLAGNEDLLSCFINNFCVIIQKKPANRKKLEKGLMLSLSNTLMDFFNSEKLDRVSSCINIKLAETTDLDKWPSINIEFSFPETVKAIIKNDHLSGYNKIFNFCVNLYRAKSSLTEGWRSLIKNKNKKPIYWFLHHRLILIIGHLYYFYKVNVIERLYFEFISVAESCQDIEVLIEAHHRFVVKLVTQSLLDISAVSRTLNSLFSFIGKACNFMNDELTQDDLDDLERELDQLCSRLDSLFTSLKSYSICPTLSHLVIQIHKCLDTFMNTSSFDAKKVCILVFNFYKSPPAADIENKHPISVITPGEAPIKKEFLLEIKSARNIDLDHVSDVDKSRLVDVKEEKFDGDNGDNCDDEQFDEHDENGDDRKGGNKRRKKQKLRGQNKNRKINERAVRKAARVQRPCLRYSASIGNEATDGCNYGDSCKHGHEVDEYLSKKMPNIDRDCYAFNTYGFCPYGFLCRFSDKHVDPTDKKSNIVDIEKWESMKDEMKTNTTNQLDKNVLFTLRKRTYDFSKSLKVVKDVREKPLGPLLLESEDIKRTPVDFKNKLYLAPLTTIGNLPFRRICKEYGADITCGEMAMASNILEGQASEWALLRRHKSESIFGVQLCGYNSEILTKAAQLITEQCSVDFIDLNMGCPIDCVYLKGAGSGLMNKINRLNEITYGMSQVSKVPITLKMRTGIHAHKNIADKVIENICRFWDNETIGLITIHGRSREQRYTKSANWEYVNECAKLSESIPVFGSGDVFSYTDYEQKLADNPNVSGVLIGRGAIIKPWLFTEIKERRHWDISSRERLEILQKFVNYGLEQWGSDDEGVERTRRFLLEWLSFLYRYIPVGLLEVVPQKINDRPPYYRGRDELETLMASPSCSDWIKISEMFLGPVPDDFVFLPKHKANAYQA</sequence>
<evidence type="ECO:0000313" key="29">
    <source>
        <dbReference type="Proteomes" id="UP000015104"/>
    </source>
</evidence>
<evidence type="ECO:0000256" key="14">
    <source>
        <dbReference type="ARBA" id="ARBA00022857"/>
    </source>
</evidence>